<protein>
    <submittedName>
        <fullName evidence="8">Sugar ABC transporter permease</fullName>
    </submittedName>
</protein>
<feature type="transmembrane region" description="Helical" evidence="7">
    <location>
        <begin position="188"/>
        <end position="211"/>
    </location>
</feature>
<keyword evidence="6 7" id="KW-0472">Membrane</keyword>
<evidence type="ECO:0000256" key="4">
    <source>
        <dbReference type="ARBA" id="ARBA00022692"/>
    </source>
</evidence>
<dbReference type="Gene3D" id="1.10.3720.10">
    <property type="entry name" value="MetI-like"/>
    <property type="match status" value="1"/>
</dbReference>
<feature type="transmembrane region" description="Helical" evidence="7">
    <location>
        <begin position="103"/>
        <end position="124"/>
    </location>
</feature>
<dbReference type="InterPro" id="IPR051393">
    <property type="entry name" value="ABC_transporter_permease"/>
</dbReference>
<dbReference type="OMA" id="WMYNPQL"/>
<feature type="transmembrane region" description="Helical" evidence="7">
    <location>
        <begin position="136"/>
        <end position="156"/>
    </location>
</feature>
<dbReference type="GO" id="GO:0055085">
    <property type="term" value="P:transmembrane transport"/>
    <property type="evidence" value="ECO:0007669"/>
    <property type="project" value="InterPro"/>
</dbReference>
<feature type="transmembrane region" description="Helical" evidence="7">
    <location>
        <begin position="41"/>
        <end position="65"/>
    </location>
</feature>
<organism evidence="8 9">
    <name type="scientific">Thermoanaerobacterium thermosaccharolyticum</name>
    <name type="common">Clostridium thermosaccharolyticum</name>
    <dbReference type="NCBI Taxonomy" id="1517"/>
    <lineage>
        <taxon>Bacteria</taxon>
        <taxon>Bacillati</taxon>
        <taxon>Bacillota</taxon>
        <taxon>Clostridia</taxon>
        <taxon>Thermoanaerobacterales</taxon>
        <taxon>Thermoanaerobacteraceae</taxon>
        <taxon>Thermoanaerobacterium</taxon>
    </lineage>
</organism>
<name>A0A223HW74_THETR</name>
<dbReference type="InterPro" id="IPR035906">
    <property type="entry name" value="MetI-like_sf"/>
</dbReference>
<dbReference type="PANTHER" id="PTHR30193:SF1">
    <property type="entry name" value="ABC TRANSPORTER PERMEASE PROTEIN YESP-RELATED"/>
    <property type="match status" value="1"/>
</dbReference>
<dbReference type="SUPFAM" id="SSF160964">
    <property type="entry name" value="MalF N-terminal region-like"/>
    <property type="match status" value="1"/>
</dbReference>
<dbReference type="GeneID" id="93864752"/>
<dbReference type="AlphaFoldDB" id="A0A223HW74"/>
<dbReference type="RefSeq" id="WP_013298383.1">
    <property type="nucleotide sequence ID" value="NZ_CP016893.1"/>
</dbReference>
<comment type="similarity">
    <text evidence="7">Belongs to the binding-protein-dependent transport system permease family.</text>
</comment>
<keyword evidence="5 7" id="KW-1133">Transmembrane helix</keyword>
<feature type="transmembrane region" description="Helical" evidence="7">
    <location>
        <begin position="12"/>
        <end position="29"/>
    </location>
</feature>
<dbReference type="Proteomes" id="UP000214975">
    <property type="component" value="Chromosome"/>
</dbReference>
<dbReference type="Gene3D" id="1.20.58.370">
    <property type="entry name" value="MalF N-terminal region-like"/>
    <property type="match status" value="1"/>
</dbReference>
<gene>
    <name evidence="8" type="ORF">Thert_00327</name>
</gene>
<dbReference type="PROSITE" id="PS50928">
    <property type="entry name" value="ABC_TM1"/>
    <property type="match status" value="1"/>
</dbReference>
<evidence type="ECO:0000256" key="2">
    <source>
        <dbReference type="ARBA" id="ARBA00022448"/>
    </source>
</evidence>
<evidence type="ECO:0000256" key="1">
    <source>
        <dbReference type="ARBA" id="ARBA00004651"/>
    </source>
</evidence>
<dbReference type="InterPro" id="IPR035277">
    <property type="entry name" value="MalF_N"/>
</dbReference>
<dbReference type="CDD" id="cd06261">
    <property type="entry name" value="TM_PBP2"/>
    <property type="match status" value="1"/>
</dbReference>
<evidence type="ECO:0000313" key="9">
    <source>
        <dbReference type="Proteomes" id="UP000214975"/>
    </source>
</evidence>
<evidence type="ECO:0000256" key="3">
    <source>
        <dbReference type="ARBA" id="ARBA00022475"/>
    </source>
</evidence>
<evidence type="ECO:0000256" key="6">
    <source>
        <dbReference type="ARBA" id="ARBA00023136"/>
    </source>
</evidence>
<accession>A0A223HW74</accession>
<comment type="subcellular location">
    <subcellularLocation>
        <location evidence="1 7">Cell membrane</location>
        <topology evidence="1 7">Multi-pass membrane protein</topology>
    </subcellularLocation>
</comment>
<dbReference type="InterPro" id="IPR000515">
    <property type="entry name" value="MetI-like"/>
</dbReference>
<keyword evidence="2 7" id="KW-0813">Transport</keyword>
<dbReference type="SUPFAM" id="SSF161098">
    <property type="entry name" value="MetI-like"/>
    <property type="match status" value="1"/>
</dbReference>
<dbReference type="PANTHER" id="PTHR30193">
    <property type="entry name" value="ABC TRANSPORTER PERMEASE PROTEIN"/>
    <property type="match status" value="1"/>
</dbReference>
<evidence type="ECO:0000256" key="7">
    <source>
        <dbReference type="RuleBase" id="RU363032"/>
    </source>
</evidence>
<dbReference type="Pfam" id="PF00528">
    <property type="entry name" value="BPD_transp_1"/>
    <property type="match status" value="1"/>
</dbReference>
<dbReference type="GO" id="GO:0005886">
    <property type="term" value="C:plasma membrane"/>
    <property type="evidence" value="ECO:0007669"/>
    <property type="project" value="UniProtKB-SubCell"/>
</dbReference>
<proteinExistence type="inferred from homology"/>
<feature type="transmembrane region" description="Helical" evidence="7">
    <location>
        <begin position="297"/>
        <end position="314"/>
    </location>
</feature>
<feature type="transmembrane region" description="Helical" evidence="7">
    <location>
        <begin position="246"/>
        <end position="268"/>
    </location>
</feature>
<sequence>MERYIGTTERWLLTPVVLMFLAVIIYFLLRKIGWRERAATGFALISPWLIGFIIFTAFPLIYSLYLSFTNYSLFGTPKWIGLKNYIYIFTSDYEFWPSVRLTLLYAVFTVPIGVIGSLLIAMLLNNRIKGIGVFRTIYYLPAVMPDVAVALIWRWLFNSQSGLINYALSPFLKLFHIGKIDWFGDPKYVLWAFIIMSVWGIFGTNTVVFLAGLQGVPRSLYEVADLDGASPWIKFWNITIPQISPVILLQVVMGIISALQIFTVAMFVRPTTGAGIFMNQLIYNRGFTQLHMGQASAIAWVLFLIILAFTLLVFKSTPAWVHYEGEIKR</sequence>
<reference evidence="8 9" key="1">
    <citation type="submission" date="2016-08" db="EMBL/GenBank/DDBJ databases">
        <title>A novel genetic cassette of butanologenic Thermoanaerobacterium thermosaccharolyticum that directly convert cellulose to butanol.</title>
        <authorList>
            <person name="Li T."/>
            <person name="He J."/>
        </authorList>
    </citation>
    <scope>NUCLEOTIDE SEQUENCE [LARGE SCALE GENOMIC DNA]</scope>
    <source>
        <strain evidence="8 9">TG57</strain>
    </source>
</reference>
<keyword evidence="3" id="KW-1003">Cell membrane</keyword>
<evidence type="ECO:0000313" key="8">
    <source>
        <dbReference type="EMBL" id="AST56545.1"/>
    </source>
</evidence>
<evidence type="ECO:0000256" key="5">
    <source>
        <dbReference type="ARBA" id="ARBA00022989"/>
    </source>
</evidence>
<keyword evidence="4 7" id="KW-0812">Transmembrane</keyword>
<dbReference type="EMBL" id="CP016893">
    <property type="protein sequence ID" value="AST56545.1"/>
    <property type="molecule type" value="Genomic_DNA"/>
</dbReference>